<evidence type="ECO:0008006" key="4">
    <source>
        <dbReference type="Google" id="ProtNLM"/>
    </source>
</evidence>
<dbReference type="InterPro" id="IPR025503">
    <property type="entry name" value="DUF4391"/>
</dbReference>
<protein>
    <recommendedName>
        <fullName evidence="4">DUF4391 domain-containing protein</fullName>
    </recommendedName>
</protein>
<dbReference type="EMBL" id="JIDS01000002">
    <property type="protein sequence ID" value="EZK38500.1"/>
    <property type="molecule type" value="Genomic_DNA"/>
</dbReference>
<dbReference type="Pfam" id="PF14335">
    <property type="entry name" value="DUF4391"/>
    <property type="match status" value="1"/>
</dbReference>
<gene>
    <name evidence="2" type="ORF">P250_03266</name>
</gene>
<proteinExistence type="predicted"/>
<keyword evidence="1" id="KW-0175">Coiled coil</keyword>
<name>A0AAD3ATM9_FRATT</name>
<dbReference type="Proteomes" id="UP000023806">
    <property type="component" value="Unassembled WGS sequence"/>
</dbReference>
<dbReference type="RefSeq" id="WP_003021200.1">
    <property type="nucleotide sequence ID" value="NZ_KK211923.1"/>
</dbReference>
<feature type="coiled-coil region" evidence="1">
    <location>
        <begin position="245"/>
        <end position="295"/>
    </location>
</feature>
<reference evidence="2 3" key="1">
    <citation type="submission" date="2014-03" db="EMBL/GenBank/DDBJ databases">
        <title>The Genome Sequence of Francisella tularensis subsp. tularensis str. SCHU S4 substr. FSC043.</title>
        <authorList>
            <consortium name="The Broad Institute Genomics Platform"/>
            <consortium name="The Broad Institute Genome Sequencing Center for Infectious Disease"/>
            <person name="Chapman S.B."/>
            <person name="Guina T."/>
            <person name="Gelhaus C."/>
            <person name="Comer J."/>
            <person name="Sellati T."/>
            <person name="Sjostedt A."/>
            <person name="Young S.K."/>
            <person name="Zeng Q."/>
            <person name="Gargeya S."/>
            <person name="Abouelleil A."/>
            <person name="Alvarado L."/>
            <person name="Chapman S.B."/>
            <person name="Gainer-Dewar J."/>
            <person name="Goldberg J."/>
            <person name="Griggs A."/>
            <person name="Gujja S."/>
            <person name="Hansen M."/>
            <person name="Howarth C."/>
            <person name="Imamovic A."/>
            <person name="Larimer J."/>
            <person name="Murphy C."/>
            <person name="Naylor J."/>
            <person name="Pearson M."/>
            <person name="Poon T.W."/>
            <person name="Priest M."/>
            <person name="Roberts A."/>
            <person name="Saif S."/>
            <person name="Shea T."/>
            <person name="Sykes S."/>
            <person name="Wortman J."/>
            <person name="Nusbaum C."/>
            <person name="Birren B."/>
        </authorList>
    </citation>
    <scope>NUCLEOTIDE SEQUENCE [LARGE SCALE GENOMIC DNA]</scope>
    <source>
        <strain evidence="2 3">Schu S4</strain>
    </source>
</reference>
<organism evidence="2 3">
    <name type="scientific">Francisella tularensis subsp. tularensis str. SCHU S4 substr. FSC237</name>
    <dbReference type="NCBI Taxonomy" id="1341660"/>
    <lineage>
        <taxon>Bacteria</taxon>
        <taxon>Pseudomonadati</taxon>
        <taxon>Pseudomonadota</taxon>
        <taxon>Gammaproteobacteria</taxon>
        <taxon>Thiotrichales</taxon>
        <taxon>Francisellaceae</taxon>
        <taxon>Francisella</taxon>
    </lineage>
</organism>
<sequence>MTIENIIENLNIPTSRISKRIPKNSFETNTKLTSAEKKYLANDVKLITLEYSLVQQNIQVPAILDDEYNYSAINIISVQLNSVRNFKKIASVINKSIPTANLLVFYLDDEQIPICLLHTQTKRINQADKSKMVLLEEYYSGWLDFDIKQWIPLSSSGMTECESIGMTKNSHSELDSEFTNKNDLSFRGLTTESIKVYASFFDAIRYENLIKYDLKAMYQDIIDKMVALEIATKLGYFSLDDIAEKKEILRQITELTKQNNSLKKEHKKAINFSDKANLNMQIQVNRKSIEDLENKLKEFGS</sequence>
<evidence type="ECO:0000313" key="2">
    <source>
        <dbReference type="EMBL" id="EZK38500.1"/>
    </source>
</evidence>
<comment type="caution">
    <text evidence="2">The sequence shown here is derived from an EMBL/GenBank/DDBJ whole genome shotgun (WGS) entry which is preliminary data.</text>
</comment>
<evidence type="ECO:0000313" key="3">
    <source>
        <dbReference type="Proteomes" id="UP000023806"/>
    </source>
</evidence>
<accession>A0AAD3ATM9</accession>
<evidence type="ECO:0000256" key="1">
    <source>
        <dbReference type="SAM" id="Coils"/>
    </source>
</evidence>
<dbReference type="AlphaFoldDB" id="A0AAD3ATM9"/>